<dbReference type="PANTHER" id="PTHR11228">
    <property type="entry name" value="RADICAL SAM DOMAIN PROTEIN"/>
    <property type="match status" value="1"/>
</dbReference>
<dbReference type="GO" id="GO:0046872">
    <property type="term" value="F:metal ion binding"/>
    <property type="evidence" value="ECO:0007669"/>
    <property type="project" value="UniProtKB-KW"/>
</dbReference>
<keyword evidence="5" id="KW-0411">Iron-sulfur</keyword>
<dbReference type="STRING" id="545695.TREAZ_2801"/>
<dbReference type="RefSeq" id="WP_015712735.1">
    <property type="nucleotide sequence ID" value="NC_015577.1"/>
</dbReference>
<dbReference type="HOGENOM" id="CLU_902954_0_0_12"/>
<dbReference type="InterPro" id="IPR058240">
    <property type="entry name" value="rSAM_sf"/>
</dbReference>
<dbReference type="SUPFAM" id="SSF102114">
    <property type="entry name" value="Radical SAM enzymes"/>
    <property type="match status" value="1"/>
</dbReference>
<evidence type="ECO:0000256" key="4">
    <source>
        <dbReference type="ARBA" id="ARBA00023004"/>
    </source>
</evidence>
<dbReference type="SFLD" id="SFLDG01067">
    <property type="entry name" value="SPASM/twitch_domain_containing"/>
    <property type="match status" value="1"/>
</dbReference>
<dbReference type="Proteomes" id="UP000009222">
    <property type="component" value="Chromosome"/>
</dbReference>
<dbReference type="InterPro" id="IPR023885">
    <property type="entry name" value="4Fe4S-binding_SPASM_dom"/>
</dbReference>
<dbReference type="PROSITE" id="PS51918">
    <property type="entry name" value="RADICAL_SAM"/>
    <property type="match status" value="1"/>
</dbReference>
<evidence type="ECO:0000256" key="2">
    <source>
        <dbReference type="ARBA" id="ARBA00022691"/>
    </source>
</evidence>
<comment type="cofactor">
    <cofactor evidence="1">
        <name>[4Fe-4S] cluster</name>
        <dbReference type="ChEBI" id="CHEBI:49883"/>
    </cofactor>
</comment>
<dbReference type="Pfam" id="PF04055">
    <property type="entry name" value="Radical_SAM"/>
    <property type="match status" value="1"/>
</dbReference>
<organism evidence="7 8">
    <name type="scientific">Leadbettera azotonutricia (strain ATCC BAA-888 / DSM 13862 / ZAS-9)</name>
    <name type="common">Treponema azotonutricium</name>
    <dbReference type="NCBI Taxonomy" id="545695"/>
    <lineage>
        <taxon>Bacteria</taxon>
        <taxon>Pseudomonadati</taxon>
        <taxon>Spirochaetota</taxon>
        <taxon>Spirochaetia</taxon>
        <taxon>Spirochaetales</taxon>
        <taxon>Breznakiellaceae</taxon>
        <taxon>Leadbettera</taxon>
    </lineage>
</organism>
<sequence>MSENKLSVIWNVTGKCPWTCTFCCMDSGPKNCMPEMTLEEKFLIANQLGANGCRVDLSGGEVMLNRKDHLLVIERLWANLGRRNLGISCSGAFIDEKLASWLAPKVSDVEMTMDAHPDRNFPWRPAAYHQTAARAAKALLAAGVKTGLQTVTTNEHKAEGLLEELYAWICDAGIDNWSILKFFPSGRGVAYPELELSDEDAKEMVTRIRALDAGNTSARKPKLDIHYQMPGSEKASECRCVKRSIGILPDGRVTACFWGLDMAGRFLDDKFYLGNLLKENLGKILSSPKARYWLDYCGGCAIGDDAAD</sequence>
<name>F5YD14_LEAAZ</name>
<keyword evidence="2" id="KW-0949">S-adenosyl-L-methionine</keyword>
<dbReference type="AlphaFoldDB" id="F5YD14"/>
<keyword evidence="4" id="KW-0408">Iron</keyword>
<evidence type="ECO:0000256" key="3">
    <source>
        <dbReference type="ARBA" id="ARBA00022723"/>
    </source>
</evidence>
<dbReference type="InterPro" id="IPR007197">
    <property type="entry name" value="rSAM"/>
</dbReference>
<evidence type="ECO:0000259" key="6">
    <source>
        <dbReference type="PROSITE" id="PS51918"/>
    </source>
</evidence>
<dbReference type="EMBL" id="CP001841">
    <property type="protein sequence ID" value="AEF81237.1"/>
    <property type="molecule type" value="Genomic_DNA"/>
</dbReference>
<dbReference type="GO" id="GO:0051536">
    <property type="term" value="F:iron-sulfur cluster binding"/>
    <property type="evidence" value="ECO:0007669"/>
    <property type="project" value="UniProtKB-KW"/>
</dbReference>
<keyword evidence="8" id="KW-1185">Reference proteome</keyword>
<dbReference type="Gene3D" id="3.20.20.70">
    <property type="entry name" value="Aldolase class I"/>
    <property type="match status" value="1"/>
</dbReference>
<dbReference type="eggNOG" id="COG0535">
    <property type="taxonomic scope" value="Bacteria"/>
</dbReference>
<gene>
    <name evidence="7" type="ordered locus">TREAZ_2801</name>
</gene>
<dbReference type="InParanoid" id="F5YD14"/>
<feature type="domain" description="Radical SAM core" evidence="6">
    <location>
        <begin position="2"/>
        <end position="219"/>
    </location>
</feature>
<dbReference type="InterPro" id="IPR050377">
    <property type="entry name" value="Radical_SAM_PqqE_MftC-like"/>
</dbReference>
<dbReference type="KEGG" id="taz:TREAZ_2801"/>
<dbReference type="InterPro" id="IPR013785">
    <property type="entry name" value="Aldolase_TIM"/>
</dbReference>
<proteinExistence type="predicted"/>
<evidence type="ECO:0000256" key="1">
    <source>
        <dbReference type="ARBA" id="ARBA00001966"/>
    </source>
</evidence>
<dbReference type="GO" id="GO:0003824">
    <property type="term" value="F:catalytic activity"/>
    <property type="evidence" value="ECO:0007669"/>
    <property type="project" value="InterPro"/>
</dbReference>
<evidence type="ECO:0000256" key="5">
    <source>
        <dbReference type="ARBA" id="ARBA00023014"/>
    </source>
</evidence>
<dbReference type="CDD" id="cd21109">
    <property type="entry name" value="SPASM"/>
    <property type="match status" value="1"/>
</dbReference>
<reference evidence="7 8" key="2">
    <citation type="journal article" date="2011" name="ISME J.">
        <title>RNA-seq reveals cooperative metabolic interactions between two termite-gut spirochete species in co-culture.</title>
        <authorList>
            <person name="Rosenthal A.Z."/>
            <person name="Matson E.G."/>
            <person name="Eldar A."/>
            <person name="Leadbetter J.R."/>
        </authorList>
    </citation>
    <scope>NUCLEOTIDE SEQUENCE [LARGE SCALE GENOMIC DNA]</scope>
    <source>
        <strain evidence="8">ATCC BAA-888 / DSM 13862 / ZAS-9</strain>
    </source>
</reference>
<reference evidence="8" key="1">
    <citation type="submission" date="2009-12" db="EMBL/GenBank/DDBJ databases">
        <title>Complete sequence of Treponema azotonutricium strain ZAS-9.</title>
        <authorList>
            <person name="Tetu S.G."/>
            <person name="Matson E."/>
            <person name="Ren Q."/>
            <person name="Seshadri R."/>
            <person name="Elbourne L."/>
            <person name="Hassan K.A."/>
            <person name="Durkin A."/>
            <person name="Radune D."/>
            <person name="Mohamoud Y."/>
            <person name="Shay R."/>
            <person name="Jin S."/>
            <person name="Zhang X."/>
            <person name="Lucey K."/>
            <person name="Ballor N.R."/>
            <person name="Ottesen E."/>
            <person name="Rosenthal R."/>
            <person name="Allen A."/>
            <person name="Leadbetter J.R."/>
            <person name="Paulsen I.T."/>
        </authorList>
    </citation>
    <scope>NUCLEOTIDE SEQUENCE [LARGE SCALE GENOMIC DNA]</scope>
    <source>
        <strain evidence="8">ATCC BAA-888 / DSM 13862 / ZAS-9</strain>
    </source>
</reference>
<evidence type="ECO:0000313" key="7">
    <source>
        <dbReference type="EMBL" id="AEF81237.1"/>
    </source>
</evidence>
<dbReference type="Pfam" id="PF13186">
    <property type="entry name" value="SPASM"/>
    <property type="match status" value="1"/>
</dbReference>
<accession>F5YD14</accession>
<protein>
    <submittedName>
        <fullName evidence="7">Putative radical SAM domain protein</fullName>
    </submittedName>
</protein>
<dbReference type="PANTHER" id="PTHR11228:SF7">
    <property type="entry name" value="PQQA PEPTIDE CYCLASE"/>
    <property type="match status" value="1"/>
</dbReference>
<keyword evidence="3" id="KW-0479">Metal-binding</keyword>
<evidence type="ECO:0000313" key="8">
    <source>
        <dbReference type="Proteomes" id="UP000009222"/>
    </source>
</evidence>
<dbReference type="SFLD" id="SFLDS00029">
    <property type="entry name" value="Radical_SAM"/>
    <property type="match status" value="1"/>
</dbReference>